<dbReference type="InterPro" id="IPR002668">
    <property type="entry name" value="CNT_N_dom"/>
</dbReference>
<keyword evidence="5 7" id="KW-1133">Transmembrane helix</keyword>
<dbReference type="InterPro" id="IPR011642">
    <property type="entry name" value="Gate_dom"/>
</dbReference>
<evidence type="ECO:0000256" key="4">
    <source>
        <dbReference type="ARBA" id="ARBA00022692"/>
    </source>
</evidence>
<feature type="transmembrane region" description="Helical" evidence="7">
    <location>
        <begin position="215"/>
        <end position="238"/>
    </location>
</feature>
<feature type="transmembrane region" description="Helical" evidence="7">
    <location>
        <begin position="274"/>
        <end position="296"/>
    </location>
</feature>
<feature type="transmembrane region" description="Helical" evidence="7">
    <location>
        <begin position="105"/>
        <end position="127"/>
    </location>
</feature>
<dbReference type="PANTHER" id="PTHR10590:SF4">
    <property type="entry name" value="SOLUTE CARRIER FAMILY 28 MEMBER 3"/>
    <property type="match status" value="1"/>
</dbReference>
<dbReference type="Pfam" id="PF01773">
    <property type="entry name" value="Nucleos_tra2_N"/>
    <property type="match status" value="1"/>
</dbReference>
<evidence type="ECO:0000259" key="8">
    <source>
        <dbReference type="Pfam" id="PF01773"/>
    </source>
</evidence>
<reference evidence="11 12" key="1">
    <citation type="submission" date="2024-05" db="EMBL/GenBank/DDBJ databases">
        <title>Three bacterial strains, DH-69, EH-24, and ECK-19 isolated from coastal sediments.</title>
        <authorList>
            <person name="Ye Y.-Q."/>
            <person name="Du Z.-J."/>
        </authorList>
    </citation>
    <scope>NUCLEOTIDE SEQUENCE [LARGE SCALE GENOMIC DNA]</scope>
    <source>
        <strain evidence="11 12">ECK-19</strain>
    </source>
</reference>
<dbReference type="RefSeq" id="WP_369313742.1">
    <property type="nucleotide sequence ID" value="NZ_JBEHZE010000001.1"/>
</dbReference>
<dbReference type="Pfam" id="PF07670">
    <property type="entry name" value="Gate"/>
    <property type="match status" value="1"/>
</dbReference>
<keyword evidence="3" id="KW-1003">Cell membrane</keyword>
<name>A0ABV3Z8K5_9PROT</name>
<evidence type="ECO:0000259" key="10">
    <source>
        <dbReference type="Pfam" id="PF07670"/>
    </source>
</evidence>
<dbReference type="Proteomes" id="UP001560685">
    <property type="component" value="Unassembled WGS sequence"/>
</dbReference>
<dbReference type="Pfam" id="PF07662">
    <property type="entry name" value="Nucleos_tra2_C"/>
    <property type="match status" value="1"/>
</dbReference>
<organism evidence="11 12">
    <name type="scientific">Hyphococcus lacteus</name>
    <dbReference type="NCBI Taxonomy" id="3143536"/>
    <lineage>
        <taxon>Bacteria</taxon>
        <taxon>Pseudomonadati</taxon>
        <taxon>Pseudomonadota</taxon>
        <taxon>Alphaproteobacteria</taxon>
        <taxon>Parvularculales</taxon>
        <taxon>Parvularculaceae</taxon>
        <taxon>Hyphococcus</taxon>
    </lineage>
</organism>
<feature type="transmembrane region" description="Helical" evidence="7">
    <location>
        <begin position="308"/>
        <end position="328"/>
    </location>
</feature>
<evidence type="ECO:0000259" key="9">
    <source>
        <dbReference type="Pfam" id="PF07662"/>
    </source>
</evidence>
<comment type="caution">
    <text evidence="11">The sequence shown here is derived from an EMBL/GenBank/DDBJ whole genome shotgun (WGS) entry which is preliminary data.</text>
</comment>
<evidence type="ECO:0000256" key="6">
    <source>
        <dbReference type="ARBA" id="ARBA00023136"/>
    </source>
</evidence>
<comment type="similarity">
    <text evidence="2">Belongs to the concentrative nucleoside transporter (CNT) (TC 2.A.41) family.</text>
</comment>
<evidence type="ECO:0000256" key="7">
    <source>
        <dbReference type="SAM" id="Phobius"/>
    </source>
</evidence>
<evidence type="ECO:0000313" key="11">
    <source>
        <dbReference type="EMBL" id="MEX6633751.1"/>
    </source>
</evidence>
<dbReference type="EMBL" id="JBEHZE010000001">
    <property type="protein sequence ID" value="MEX6633751.1"/>
    <property type="molecule type" value="Genomic_DNA"/>
</dbReference>
<evidence type="ECO:0000256" key="2">
    <source>
        <dbReference type="ARBA" id="ARBA00009033"/>
    </source>
</evidence>
<evidence type="ECO:0000313" key="12">
    <source>
        <dbReference type="Proteomes" id="UP001560685"/>
    </source>
</evidence>
<feature type="domain" description="Concentrative nucleoside transporter N-terminal" evidence="8">
    <location>
        <begin position="18"/>
        <end position="91"/>
    </location>
</feature>
<dbReference type="InterPro" id="IPR008276">
    <property type="entry name" value="C_nuclsd_transpt"/>
</dbReference>
<evidence type="ECO:0000256" key="1">
    <source>
        <dbReference type="ARBA" id="ARBA00004651"/>
    </source>
</evidence>
<keyword evidence="4 7" id="KW-0812">Transmembrane</keyword>
<feature type="transmembrane region" description="Helical" evidence="7">
    <location>
        <begin position="71"/>
        <end position="93"/>
    </location>
</feature>
<evidence type="ECO:0000256" key="3">
    <source>
        <dbReference type="ARBA" id="ARBA00022475"/>
    </source>
</evidence>
<feature type="transmembrane region" description="Helical" evidence="7">
    <location>
        <begin position="366"/>
        <end position="391"/>
    </location>
</feature>
<comment type="subcellular location">
    <subcellularLocation>
        <location evidence="1">Cell membrane</location>
        <topology evidence="1">Multi-pass membrane protein</topology>
    </subcellularLocation>
</comment>
<dbReference type="PANTHER" id="PTHR10590">
    <property type="entry name" value="SODIUM/NUCLEOSIDE COTRANSPORTER"/>
    <property type="match status" value="1"/>
</dbReference>
<keyword evidence="6 7" id="KW-0472">Membrane</keyword>
<dbReference type="InterPro" id="IPR011657">
    <property type="entry name" value="CNT_C_dom"/>
</dbReference>
<feature type="transmembrane region" description="Helical" evidence="7">
    <location>
        <begin position="185"/>
        <end position="208"/>
    </location>
</feature>
<feature type="transmembrane region" description="Helical" evidence="7">
    <location>
        <begin position="37"/>
        <end position="59"/>
    </location>
</feature>
<evidence type="ECO:0000256" key="5">
    <source>
        <dbReference type="ARBA" id="ARBA00022989"/>
    </source>
</evidence>
<feature type="domain" description="Nucleoside transporter/FeoB GTPase Gate" evidence="10">
    <location>
        <begin position="111"/>
        <end position="208"/>
    </location>
</feature>
<protein>
    <submittedName>
        <fullName evidence="11">Nucleoside transporter C-terminal domain-containing protein</fullName>
    </submittedName>
</protein>
<sequence length="428" mass="45346">MDLPFELSDIGVRGQSALGLVAFVFIAWLFSNGKGRFPFFSAVWTVGAQILIAALLLYLPPAREALKSLRAVVEALQAATTVGTSFVFGYMGGAEPPFEVVNQGAMFNFAFGALPLVIFFSGLSALLWHWGILKFFVRGFAFLLEKIFRVGGAVALSSAANTFLGQTEAPLMIRPFLNRVSRSELFIIITGGFATVAGSVMAIYAIILDNIDPSVLGHIIVASIISVPAAILMAQVMIPAEKHELPTSADAADDFKYASSMDAFVRGVTDGLGLYLNIIAALIAFTAFAALINILLAAGPDVAGAPLTLERMLGVVFAPLMWLAGVPWNEAFDAGSLMGVKTAVNELVAYVRLSEVPEGTFSDRTFLILVYSLCGFANFASLGIVIGGLTVLAPERRQDVINLAPRALVAGTLATLMTGAVIGLIWVG</sequence>
<accession>A0ABV3Z8K5</accession>
<keyword evidence="12" id="KW-1185">Reference proteome</keyword>
<proteinExistence type="inferred from homology"/>
<gene>
    <name evidence="11" type="ORF">ABFZ84_09360</name>
</gene>
<feature type="transmembrane region" description="Helical" evidence="7">
    <location>
        <begin position="12"/>
        <end position="31"/>
    </location>
</feature>
<feature type="domain" description="Concentrative nucleoside transporter C-terminal" evidence="9">
    <location>
        <begin position="218"/>
        <end position="423"/>
    </location>
</feature>
<feature type="transmembrane region" description="Helical" evidence="7">
    <location>
        <begin position="403"/>
        <end position="427"/>
    </location>
</feature>